<dbReference type="AlphaFoldDB" id="A0A2U3E421"/>
<dbReference type="GO" id="GO:0004575">
    <property type="term" value="F:sucrose alpha-glucosidase activity"/>
    <property type="evidence" value="ECO:0007669"/>
    <property type="project" value="TreeGrafter"/>
</dbReference>
<dbReference type="GO" id="GO:0004556">
    <property type="term" value="F:alpha-amylase activity"/>
    <property type="evidence" value="ECO:0007669"/>
    <property type="project" value="TreeGrafter"/>
</dbReference>
<evidence type="ECO:0000313" key="5">
    <source>
        <dbReference type="Proteomes" id="UP000245956"/>
    </source>
</evidence>
<dbReference type="SMART" id="SM00642">
    <property type="entry name" value="Aamy"/>
    <property type="match status" value="1"/>
</dbReference>
<dbReference type="EMBL" id="LCWV01000012">
    <property type="protein sequence ID" value="PWI69250.1"/>
    <property type="molecule type" value="Genomic_DNA"/>
</dbReference>
<comment type="caution">
    <text evidence="4">The sequence shown here is derived from an EMBL/GenBank/DDBJ whole genome shotgun (WGS) entry which is preliminary data.</text>
</comment>
<organism evidence="4 5">
    <name type="scientific">Purpureocillium lilacinum</name>
    <name type="common">Paecilomyces lilacinus</name>
    <dbReference type="NCBI Taxonomy" id="33203"/>
    <lineage>
        <taxon>Eukaryota</taxon>
        <taxon>Fungi</taxon>
        <taxon>Dikarya</taxon>
        <taxon>Ascomycota</taxon>
        <taxon>Pezizomycotina</taxon>
        <taxon>Sordariomycetes</taxon>
        <taxon>Hypocreomycetidae</taxon>
        <taxon>Hypocreales</taxon>
        <taxon>Ophiocordycipitaceae</taxon>
        <taxon>Purpureocillium</taxon>
    </lineage>
</organism>
<dbReference type="Proteomes" id="UP000245956">
    <property type="component" value="Unassembled WGS sequence"/>
</dbReference>
<dbReference type="InterPro" id="IPR017853">
    <property type="entry name" value="GH"/>
</dbReference>
<dbReference type="CDD" id="cd11333">
    <property type="entry name" value="AmyAc_SI_OligoGlu_DGase"/>
    <property type="match status" value="1"/>
</dbReference>
<dbReference type="FunFam" id="3.20.20.80:FF:000087">
    <property type="entry name" value="Oligo-1,6-glucosidase IMA1"/>
    <property type="match status" value="1"/>
</dbReference>
<dbReference type="InterPro" id="IPR013780">
    <property type="entry name" value="Glyco_hydro_b"/>
</dbReference>
<evidence type="ECO:0000256" key="2">
    <source>
        <dbReference type="ARBA" id="ARBA00026248"/>
    </source>
</evidence>
<dbReference type="InterPro" id="IPR006047">
    <property type="entry name" value="GH13_cat_dom"/>
</dbReference>
<sequence>MPSATTMAAPGDGADPWWKDAVVYQIYPASFRDSNGDGLGDIAGITSRLDHIRDLGATAIWLSPIFASPQKDMGYDVSDYRAIHPPYGSLADAETLIKECHARGLRVLLDLVVNHTSDQHAWFRESRASRDSPKRDWYFWRDAREGPNGERRPPNNWASIFGGSAWTWDEGSQQYYLSLFLPSQPDLNWANADMRDEAYADMEFWFDRGADGFRIDSMNLMSKHPDLPDAAVTDPDAEYQSGAEWFASGPRMHEYLQEMRARVFDKYADNGRGGVMTVGELGFTKDEASVASYVAAARHELNMVFTGDIVDMDFGAAHKYGDGRPFRVETLRNITSLWQGAMPRCDGWNAVYMDNHDSGRSLSRYGSDDPRFRARAAKMLATYLTTLSGTLFLLQGQEIGMANAPASWGIEDYIDVEASNYYKSVLAQRGEGADMSDVLAQMRLKARDNGRLPMQWTAERHGGFTDADKPWMRVNDDYPEWNVAAQEGKPDSVLAYWREALAVRKRERDVFVHGLYEMLSVERSGEDVFAYTMTSRDGARKALVLLNFSDGERAFAGEGFEGWGKVMGAEAREPLTDKGVTLKAYEGVVYGNWLS</sequence>
<proteinExistence type="inferred from homology"/>
<dbReference type="Pfam" id="PF00128">
    <property type="entry name" value="Alpha-amylase"/>
    <property type="match status" value="1"/>
</dbReference>
<dbReference type="Gene3D" id="3.90.400.10">
    <property type="entry name" value="Oligo-1,6-glucosidase, Domain 2"/>
    <property type="match status" value="1"/>
</dbReference>
<dbReference type="GO" id="GO:0033934">
    <property type="term" value="F:glucan 1,4-alpha-maltotriohydrolase activity"/>
    <property type="evidence" value="ECO:0007669"/>
    <property type="project" value="TreeGrafter"/>
</dbReference>
<dbReference type="FunFam" id="3.90.400.10:FF:000004">
    <property type="entry name" value="Oligo-1,6-glucosidase"/>
    <property type="match status" value="1"/>
</dbReference>
<dbReference type="GO" id="GO:0005987">
    <property type="term" value="P:sucrose catabolic process"/>
    <property type="evidence" value="ECO:0007669"/>
    <property type="project" value="TreeGrafter"/>
</dbReference>
<dbReference type="SUPFAM" id="SSF51445">
    <property type="entry name" value="(Trans)glycosidases"/>
    <property type="match status" value="1"/>
</dbReference>
<keyword evidence="2" id="KW-0462">Maltose metabolism</keyword>
<dbReference type="GO" id="GO:0004574">
    <property type="term" value="F:oligo-1,6-glucosidase activity"/>
    <property type="evidence" value="ECO:0007669"/>
    <property type="project" value="TreeGrafter"/>
</dbReference>
<reference evidence="4 5" key="1">
    <citation type="journal article" date="2016" name="Front. Microbiol.">
        <title>Genome and transcriptome sequences reveal the specific parasitism of the nematophagous Purpureocillium lilacinum 36-1.</title>
        <authorList>
            <person name="Xie J."/>
            <person name="Li S."/>
            <person name="Mo C."/>
            <person name="Xiao X."/>
            <person name="Peng D."/>
            <person name="Wang G."/>
            <person name="Xiao Y."/>
        </authorList>
    </citation>
    <scope>NUCLEOTIDE SEQUENCE [LARGE SCALE GENOMIC DNA]</scope>
    <source>
        <strain evidence="4 5">36-1</strain>
    </source>
</reference>
<dbReference type="PANTHER" id="PTHR10357:SF232">
    <property type="entry name" value="GLYCOSYL HYDROLASE FAMILY 13 CATALYTIC DOMAIN-CONTAINING PROTEIN"/>
    <property type="match status" value="1"/>
</dbReference>
<name>A0A2U3E421_PURLI</name>
<evidence type="ECO:0000256" key="1">
    <source>
        <dbReference type="ARBA" id="ARBA00008061"/>
    </source>
</evidence>
<feature type="domain" description="Glycosyl hydrolase family 13 catalytic" evidence="3">
    <location>
        <begin position="25"/>
        <end position="451"/>
    </location>
</feature>
<dbReference type="GO" id="GO:0000025">
    <property type="term" value="P:maltose catabolic process"/>
    <property type="evidence" value="ECO:0007669"/>
    <property type="project" value="TreeGrafter"/>
</dbReference>
<gene>
    <name evidence="4" type="ORF">PCL_00897</name>
</gene>
<dbReference type="PANTHER" id="PTHR10357">
    <property type="entry name" value="ALPHA-AMYLASE FAMILY MEMBER"/>
    <property type="match status" value="1"/>
</dbReference>
<accession>A0A2U3E421</accession>
<protein>
    <recommendedName>
        <fullName evidence="3">Glycosyl hydrolase family 13 catalytic domain-containing protein</fullName>
    </recommendedName>
</protein>
<evidence type="ECO:0000259" key="3">
    <source>
        <dbReference type="SMART" id="SM00642"/>
    </source>
</evidence>
<comment type="similarity">
    <text evidence="1">Belongs to the glycosyl hydrolase 13 family.</text>
</comment>
<dbReference type="InterPro" id="IPR045857">
    <property type="entry name" value="O16G_dom_2"/>
</dbReference>
<dbReference type="Gene3D" id="3.20.20.80">
    <property type="entry name" value="Glycosidases"/>
    <property type="match status" value="1"/>
</dbReference>
<dbReference type="Gene3D" id="2.60.40.1180">
    <property type="entry name" value="Golgi alpha-mannosidase II"/>
    <property type="match status" value="1"/>
</dbReference>
<evidence type="ECO:0000313" key="4">
    <source>
        <dbReference type="EMBL" id="PWI69250.1"/>
    </source>
</evidence>